<sequence length="102" mass="12035">MESYNILLSDLAIQDIIDIKTYISIELGELEVSEGIVQSIYDSIYNLSYMPERFRKYDGIKEKNIKICPVKKYLIFYEVDNIVKNINVIRVLYSSRNFKNLL</sequence>
<keyword evidence="2" id="KW-1185">Reference proteome</keyword>
<organism evidence="1 2">
    <name type="scientific">Peptoniphilus ovalis</name>
    <dbReference type="NCBI Taxonomy" id="2841503"/>
    <lineage>
        <taxon>Bacteria</taxon>
        <taxon>Bacillati</taxon>
        <taxon>Bacillota</taxon>
        <taxon>Tissierellia</taxon>
        <taxon>Tissierellales</taxon>
        <taxon>Peptoniphilaceae</taxon>
        <taxon>Peptoniphilus</taxon>
    </lineage>
</organism>
<proteinExistence type="predicted"/>
<dbReference type="RefSeq" id="WP_216549971.1">
    <property type="nucleotide sequence ID" value="NZ_JAHLQO010000007.1"/>
</dbReference>
<dbReference type="Pfam" id="PF05016">
    <property type="entry name" value="ParE_toxin"/>
    <property type="match status" value="1"/>
</dbReference>
<reference evidence="1 2" key="1">
    <citation type="submission" date="2021-06" db="EMBL/GenBank/DDBJ databases">
        <authorList>
            <person name="Sun Q."/>
            <person name="Li D."/>
        </authorList>
    </citation>
    <scope>NUCLEOTIDE SEQUENCE [LARGE SCALE GENOMIC DNA]</scope>
    <source>
        <strain evidence="1 2">MSJ-1</strain>
    </source>
</reference>
<dbReference type="InterPro" id="IPR007712">
    <property type="entry name" value="RelE/ParE_toxin"/>
</dbReference>
<protein>
    <submittedName>
        <fullName evidence="1">Type II toxin-antitoxin system RelE/ParE family toxin</fullName>
    </submittedName>
</protein>
<evidence type="ECO:0000313" key="2">
    <source>
        <dbReference type="Proteomes" id="UP000783742"/>
    </source>
</evidence>
<dbReference type="EMBL" id="JAHLQO010000007">
    <property type="protein sequence ID" value="MBU5670147.1"/>
    <property type="molecule type" value="Genomic_DNA"/>
</dbReference>
<name>A0ABS6FIY9_9FIRM</name>
<gene>
    <name evidence="1" type="ORF">KQI68_09925</name>
</gene>
<dbReference type="Proteomes" id="UP000783742">
    <property type="component" value="Unassembled WGS sequence"/>
</dbReference>
<comment type="caution">
    <text evidence="1">The sequence shown here is derived from an EMBL/GenBank/DDBJ whole genome shotgun (WGS) entry which is preliminary data.</text>
</comment>
<evidence type="ECO:0000313" key="1">
    <source>
        <dbReference type="EMBL" id="MBU5670147.1"/>
    </source>
</evidence>
<accession>A0ABS6FIY9</accession>